<dbReference type="EMBL" id="CP000860">
    <property type="protein sequence ID" value="ACA58624.1"/>
    <property type="molecule type" value="Genomic_DNA"/>
</dbReference>
<evidence type="ECO:0000313" key="3">
    <source>
        <dbReference type="Proteomes" id="UP000008544"/>
    </source>
</evidence>
<dbReference type="RefSeq" id="WP_012301218.1">
    <property type="nucleotide sequence ID" value="NC_010424.1"/>
</dbReference>
<keyword evidence="1" id="KW-0472">Membrane</keyword>
<dbReference type="GO" id="GO:0005886">
    <property type="term" value="C:plasma membrane"/>
    <property type="evidence" value="ECO:0007669"/>
    <property type="project" value="TreeGrafter"/>
</dbReference>
<dbReference type="eggNOG" id="COG3238">
    <property type="taxonomic scope" value="Bacteria"/>
</dbReference>
<protein>
    <recommendedName>
        <fullName evidence="4">DMT family transporter</fullName>
    </recommendedName>
</protein>
<gene>
    <name evidence="2" type="ordered locus">Daud_0056</name>
</gene>
<organism evidence="2 3">
    <name type="scientific">Desulforudis audaxviator (strain MP104C)</name>
    <dbReference type="NCBI Taxonomy" id="477974"/>
    <lineage>
        <taxon>Bacteria</taxon>
        <taxon>Bacillati</taxon>
        <taxon>Bacillota</taxon>
        <taxon>Clostridia</taxon>
        <taxon>Thermoanaerobacterales</taxon>
        <taxon>Candidatus Desulforudaceae</taxon>
        <taxon>Candidatus Desulforudis</taxon>
    </lineage>
</organism>
<keyword evidence="1" id="KW-0812">Transmembrane</keyword>
<feature type="transmembrane region" description="Helical" evidence="1">
    <location>
        <begin position="71"/>
        <end position="88"/>
    </location>
</feature>
<evidence type="ECO:0008006" key="4">
    <source>
        <dbReference type="Google" id="ProtNLM"/>
    </source>
</evidence>
<reference evidence="3" key="1">
    <citation type="submission" date="2007-10" db="EMBL/GenBank/DDBJ databases">
        <title>Complete sequence of chromosome of Desulforudis audaxviator MP104C.</title>
        <authorList>
            <person name="Copeland A."/>
            <person name="Lucas S."/>
            <person name="Lapidus A."/>
            <person name="Barry K."/>
            <person name="Glavina del Rio T."/>
            <person name="Dalin E."/>
            <person name="Tice H."/>
            <person name="Bruce D."/>
            <person name="Pitluck S."/>
            <person name="Lowry S.R."/>
            <person name="Larimer F."/>
            <person name="Land M.L."/>
            <person name="Hauser L."/>
            <person name="Kyrpides N."/>
            <person name="Ivanova N.N."/>
            <person name="Richardson P."/>
        </authorList>
    </citation>
    <scope>NUCLEOTIDE SEQUENCE [LARGE SCALE GENOMIC DNA]</scope>
    <source>
        <strain evidence="3">MP104C</strain>
    </source>
</reference>
<sequence length="148" mass="15394">MHFKLVPMIIAATAGVTMAFQGAINAALGKIVGLLEATFIVHLVGLVFVSVLLFVLQLGGGSLLKAGNVPWYLYLGGLLGVAIIYAVARSIPEVGVAPATTAIIVGQILTAAAIDHTGLFGLKQLSFTWYRSIGVFLLAGGAFLLLKE</sequence>
<keyword evidence="3" id="KW-1185">Reference proteome</keyword>
<dbReference type="Proteomes" id="UP000008544">
    <property type="component" value="Chromosome"/>
</dbReference>
<dbReference type="PANTHER" id="PTHR34821:SF2">
    <property type="entry name" value="INNER MEMBRANE PROTEIN YDCZ"/>
    <property type="match status" value="1"/>
</dbReference>
<dbReference type="HOGENOM" id="CLU_068878_4_0_9"/>
<dbReference type="KEGG" id="dau:Daud_0056"/>
<feature type="transmembrane region" description="Helical" evidence="1">
    <location>
        <begin position="39"/>
        <end position="59"/>
    </location>
</feature>
<proteinExistence type="predicted"/>
<dbReference type="InterPro" id="IPR006750">
    <property type="entry name" value="YdcZ"/>
</dbReference>
<dbReference type="Pfam" id="PF04657">
    <property type="entry name" value="DMT_YdcZ"/>
    <property type="match status" value="1"/>
</dbReference>
<keyword evidence="1" id="KW-1133">Transmembrane helix</keyword>
<name>B1I105_DESAP</name>
<feature type="transmembrane region" description="Helical" evidence="1">
    <location>
        <begin position="127"/>
        <end position="146"/>
    </location>
</feature>
<evidence type="ECO:0000313" key="2">
    <source>
        <dbReference type="EMBL" id="ACA58624.1"/>
    </source>
</evidence>
<evidence type="ECO:0000256" key="1">
    <source>
        <dbReference type="SAM" id="Phobius"/>
    </source>
</evidence>
<dbReference type="STRING" id="477974.Daud_0056"/>
<feature type="transmembrane region" description="Helical" evidence="1">
    <location>
        <begin position="94"/>
        <end position="115"/>
    </location>
</feature>
<accession>B1I105</accession>
<dbReference type="AlphaFoldDB" id="B1I105"/>
<reference evidence="2 3" key="2">
    <citation type="journal article" date="2008" name="Science">
        <title>Environmental genomics reveals a single-species ecosystem deep within Earth.</title>
        <authorList>
            <person name="Chivian D."/>
            <person name="Brodie E.L."/>
            <person name="Alm E.J."/>
            <person name="Culley D.E."/>
            <person name="Dehal P.S."/>
            <person name="Desantis T.Z."/>
            <person name="Gihring T.M."/>
            <person name="Lapidus A."/>
            <person name="Lin L.H."/>
            <person name="Lowry S.R."/>
            <person name="Moser D.P."/>
            <person name="Richardson P.M."/>
            <person name="Southam G."/>
            <person name="Wanger G."/>
            <person name="Pratt L.M."/>
            <person name="Andersen G.L."/>
            <person name="Hazen T.C."/>
            <person name="Brockman F.J."/>
            <person name="Arkin A.P."/>
            <person name="Onstott T.C."/>
        </authorList>
    </citation>
    <scope>NUCLEOTIDE SEQUENCE [LARGE SCALE GENOMIC DNA]</scope>
    <source>
        <strain evidence="2 3">MP104C</strain>
    </source>
</reference>
<dbReference type="PANTHER" id="PTHR34821">
    <property type="entry name" value="INNER MEMBRANE PROTEIN YDCZ"/>
    <property type="match status" value="1"/>
</dbReference>